<sequence>MHSHQIFNDSYRRCLKHERFFDVFYNIFWCRDERFRKMFKGVDMARQIKMLKFSISMLMLCATSANAREAIRLYGCRHGSSGPGGIGATAADYDIWLDCLIDTVELCDPKFDESVAAAWRHCFASGIAIMKEECETVSRRADEQTSTSEIHPDL</sequence>
<dbReference type="EMBL" id="LDOU01000015">
    <property type="protein sequence ID" value="KLV08122.1"/>
    <property type="molecule type" value="Genomic_DNA"/>
</dbReference>
<evidence type="ECO:0008006" key="3">
    <source>
        <dbReference type="Google" id="ProtNLM"/>
    </source>
</evidence>
<evidence type="ECO:0000313" key="2">
    <source>
        <dbReference type="Proteomes" id="UP000035909"/>
    </source>
</evidence>
<dbReference type="GO" id="GO:0019825">
    <property type="term" value="F:oxygen binding"/>
    <property type="evidence" value="ECO:0007669"/>
    <property type="project" value="InterPro"/>
</dbReference>
<dbReference type="RefSeq" id="WP_047886014.1">
    <property type="nucleotide sequence ID" value="NZ_CP071326.1"/>
</dbReference>
<organism evidence="1 2">
    <name type="scientific">Photobacterium ganghwense</name>
    <dbReference type="NCBI Taxonomy" id="320778"/>
    <lineage>
        <taxon>Bacteria</taxon>
        <taxon>Pseudomonadati</taxon>
        <taxon>Pseudomonadota</taxon>
        <taxon>Gammaproteobacteria</taxon>
        <taxon>Vibrionales</taxon>
        <taxon>Vibrionaceae</taxon>
        <taxon>Photobacterium</taxon>
    </lineage>
</organism>
<dbReference type="Gene3D" id="1.10.490.10">
    <property type="entry name" value="Globins"/>
    <property type="match status" value="1"/>
</dbReference>
<reference evidence="1 2" key="1">
    <citation type="submission" date="2015-05" db="EMBL/GenBank/DDBJ databases">
        <title>Photobacterium galathea sp. nov.</title>
        <authorList>
            <person name="Machado H."/>
            <person name="Gram L."/>
        </authorList>
    </citation>
    <scope>NUCLEOTIDE SEQUENCE [LARGE SCALE GENOMIC DNA]</scope>
    <source>
        <strain evidence="1 2">DSM 22954</strain>
    </source>
</reference>
<dbReference type="InterPro" id="IPR012292">
    <property type="entry name" value="Globin/Proto"/>
</dbReference>
<dbReference type="STRING" id="320778.ABT57_14990"/>
<proteinExistence type="predicted"/>
<dbReference type="InterPro" id="IPR009050">
    <property type="entry name" value="Globin-like_sf"/>
</dbReference>
<dbReference type="Proteomes" id="UP000035909">
    <property type="component" value="Unassembled WGS sequence"/>
</dbReference>
<protein>
    <recommendedName>
        <fullName evidence="3">Globin</fullName>
    </recommendedName>
</protein>
<dbReference type="SUPFAM" id="SSF46458">
    <property type="entry name" value="Globin-like"/>
    <property type="match status" value="1"/>
</dbReference>
<keyword evidence="2" id="KW-1185">Reference proteome</keyword>
<evidence type="ECO:0000313" key="1">
    <source>
        <dbReference type="EMBL" id="KLV08122.1"/>
    </source>
</evidence>
<dbReference type="GO" id="GO:0020037">
    <property type="term" value="F:heme binding"/>
    <property type="evidence" value="ECO:0007669"/>
    <property type="project" value="InterPro"/>
</dbReference>
<gene>
    <name evidence="1" type="ORF">ABT57_14990</name>
</gene>
<comment type="caution">
    <text evidence="1">The sequence shown here is derived from an EMBL/GenBank/DDBJ whole genome shotgun (WGS) entry which is preliminary data.</text>
</comment>
<accession>A0A0J1K0X3</accession>
<name>A0A0J1K0X3_9GAMM</name>
<dbReference type="AlphaFoldDB" id="A0A0J1K0X3"/>